<dbReference type="Proteomes" id="UP000494206">
    <property type="component" value="Unassembled WGS sequence"/>
</dbReference>
<reference evidence="3 4" key="1">
    <citation type="submission" date="2020-04" db="EMBL/GenBank/DDBJ databases">
        <authorList>
            <person name="Laetsch R D."/>
            <person name="Stevens L."/>
            <person name="Kumar S."/>
            <person name="Blaxter L. M."/>
        </authorList>
    </citation>
    <scope>NUCLEOTIDE SEQUENCE [LARGE SCALE GENOMIC DNA]</scope>
</reference>
<sequence>MLSTSFTKSLFRYVKVYGKDLLDLVFILDEWLKEERVLPSNQINIWHLARLLIQFALGKAQGMRNIDYNRRDMILTPVFPQMIFSLSDEPDQQIGSGFDIGSLMLEFLRYLGSQSIACASHLNLRVFEDKKIIEPILFKSSQWMPVHHVAYRAFHSIAVSGRFDALHLLTENEDEHISESRDPILVNDSVFMSKNYSDTPVTRHCVLNCLKEWSGVKEIITRENSGRKSELSYVTSVGTVLARQRLARLLLLGGETIRDAINSNTIPVEKNEAEKLKPRDLKDSSANTNSGPKVTTPNEVPKTAGGPAMAPREADDNETINDAKSDWGAVH</sequence>
<evidence type="ECO:0000259" key="2">
    <source>
        <dbReference type="Pfam" id="PF24934"/>
    </source>
</evidence>
<keyword evidence="4" id="KW-1185">Reference proteome</keyword>
<feature type="region of interest" description="Disordered" evidence="1">
    <location>
        <begin position="271"/>
        <end position="331"/>
    </location>
</feature>
<dbReference type="InterPro" id="IPR056654">
    <property type="entry name" value="DUF7752"/>
</dbReference>
<dbReference type="Pfam" id="PF24934">
    <property type="entry name" value="DUF7752"/>
    <property type="match status" value="1"/>
</dbReference>
<comment type="caution">
    <text evidence="3">The sequence shown here is derived from an EMBL/GenBank/DDBJ whole genome shotgun (WGS) entry which is preliminary data.</text>
</comment>
<dbReference type="OrthoDB" id="5856193at2759"/>
<organism evidence="3 4">
    <name type="scientific">Caenorhabditis bovis</name>
    <dbReference type="NCBI Taxonomy" id="2654633"/>
    <lineage>
        <taxon>Eukaryota</taxon>
        <taxon>Metazoa</taxon>
        <taxon>Ecdysozoa</taxon>
        <taxon>Nematoda</taxon>
        <taxon>Chromadorea</taxon>
        <taxon>Rhabditida</taxon>
        <taxon>Rhabditina</taxon>
        <taxon>Rhabditomorpha</taxon>
        <taxon>Rhabditoidea</taxon>
        <taxon>Rhabditidae</taxon>
        <taxon>Peloderinae</taxon>
        <taxon>Caenorhabditis</taxon>
    </lineage>
</organism>
<name>A0A8S1EKR6_9PELO</name>
<feature type="domain" description="DUF7752" evidence="2">
    <location>
        <begin position="13"/>
        <end position="124"/>
    </location>
</feature>
<proteinExistence type="predicted"/>
<dbReference type="EMBL" id="CADEPM010000004">
    <property type="protein sequence ID" value="CAB3404415.1"/>
    <property type="molecule type" value="Genomic_DNA"/>
</dbReference>
<accession>A0A8S1EKR6</accession>
<feature type="compositionally biased region" description="Polar residues" evidence="1">
    <location>
        <begin position="284"/>
        <end position="298"/>
    </location>
</feature>
<evidence type="ECO:0000313" key="4">
    <source>
        <dbReference type="Proteomes" id="UP000494206"/>
    </source>
</evidence>
<evidence type="ECO:0000313" key="3">
    <source>
        <dbReference type="EMBL" id="CAB3404415.1"/>
    </source>
</evidence>
<protein>
    <recommendedName>
        <fullName evidence="2">DUF7752 domain-containing protein</fullName>
    </recommendedName>
</protein>
<dbReference type="AlphaFoldDB" id="A0A8S1EKR6"/>
<gene>
    <name evidence="3" type="ORF">CBOVIS_LOCUS6756</name>
</gene>
<evidence type="ECO:0000256" key="1">
    <source>
        <dbReference type="SAM" id="MobiDB-lite"/>
    </source>
</evidence>
<feature type="compositionally biased region" description="Basic and acidic residues" evidence="1">
    <location>
        <begin position="271"/>
        <end position="283"/>
    </location>
</feature>